<dbReference type="PANTHER" id="PTHR30309">
    <property type="entry name" value="INNER MEMBRANE PROTEIN YGIH"/>
    <property type="match status" value="1"/>
</dbReference>
<feature type="transmembrane region" description="Helical" evidence="10">
    <location>
        <begin position="86"/>
        <end position="104"/>
    </location>
</feature>
<comment type="catalytic activity">
    <reaction evidence="10">
        <text>an acyl phosphate + sn-glycerol 3-phosphate = a 1-acyl-sn-glycero-3-phosphate + phosphate</text>
        <dbReference type="Rhea" id="RHEA:34075"/>
        <dbReference type="ChEBI" id="CHEBI:43474"/>
        <dbReference type="ChEBI" id="CHEBI:57597"/>
        <dbReference type="ChEBI" id="CHEBI:57970"/>
        <dbReference type="ChEBI" id="CHEBI:59918"/>
        <dbReference type="EC" id="2.3.1.275"/>
    </reaction>
</comment>
<dbReference type="Pfam" id="PF02660">
    <property type="entry name" value="G3P_acyltransf"/>
    <property type="match status" value="1"/>
</dbReference>
<evidence type="ECO:0000256" key="3">
    <source>
        <dbReference type="ARBA" id="ARBA00022679"/>
    </source>
</evidence>
<dbReference type="GO" id="GO:0005886">
    <property type="term" value="C:plasma membrane"/>
    <property type="evidence" value="ECO:0007669"/>
    <property type="project" value="UniProtKB-SubCell"/>
</dbReference>
<comment type="similarity">
    <text evidence="10">Belongs to the PlsY family.</text>
</comment>
<comment type="pathway">
    <text evidence="10">Lipid metabolism; phospholipid metabolism.</text>
</comment>
<feature type="transmembrane region" description="Helical" evidence="10">
    <location>
        <begin position="111"/>
        <end position="137"/>
    </location>
</feature>
<comment type="subunit">
    <text evidence="10">Probably interacts with PlsX.</text>
</comment>
<keyword evidence="1 10" id="KW-1003">Cell membrane</keyword>
<keyword evidence="6 10" id="KW-0443">Lipid metabolism</keyword>
<dbReference type="AlphaFoldDB" id="A0A235F8X8"/>
<accession>A0A235F8X8</accession>
<dbReference type="Proteomes" id="UP000215059">
    <property type="component" value="Unassembled WGS sequence"/>
</dbReference>
<evidence type="ECO:0000256" key="2">
    <source>
        <dbReference type="ARBA" id="ARBA00022516"/>
    </source>
</evidence>
<dbReference type="UniPathway" id="UPA00085"/>
<evidence type="ECO:0000313" key="12">
    <source>
        <dbReference type="Proteomes" id="UP000215059"/>
    </source>
</evidence>
<dbReference type="OrthoDB" id="9777124at2"/>
<organism evidence="11 12">
    <name type="scientific">Fictibacillus aquaticus</name>
    <dbReference type="NCBI Taxonomy" id="2021314"/>
    <lineage>
        <taxon>Bacteria</taxon>
        <taxon>Bacillati</taxon>
        <taxon>Bacillota</taxon>
        <taxon>Bacilli</taxon>
        <taxon>Bacillales</taxon>
        <taxon>Fictibacillaceae</taxon>
        <taxon>Fictibacillus</taxon>
    </lineage>
</organism>
<reference evidence="11 12" key="1">
    <citation type="submission" date="2017-07" db="EMBL/GenBank/DDBJ databases">
        <title>Fictibacillus sp. nov. GDSW-R2A3 Genome sequencing and assembly.</title>
        <authorList>
            <person name="Mayilraj S."/>
        </authorList>
    </citation>
    <scope>NUCLEOTIDE SEQUENCE [LARGE SCALE GENOMIC DNA]</scope>
    <source>
        <strain evidence="11 12">GDSW-R2A3</strain>
    </source>
</reference>
<evidence type="ECO:0000256" key="4">
    <source>
        <dbReference type="ARBA" id="ARBA00022692"/>
    </source>
</evidence>
<evidence type="ECO:0000256" key="8">
    <source>
        <dbReference type="ARBA" id="ARBA00023209"/>
    </source>
</evidence>
<keyword evidence="12" id="KW-1185">Reference proteome</keyword>
<keyword evidence="8 10" id="KW-0594">Phospholipid biosynthesis</keyword>
<keyword evidence="2 10" id="KW-0444">Lipid biosynthesis</keyword>
<evidence type="ECO:0000256" key="7">
    <source>
        <dbReference type="ARBA" id="ARBA00023136"/>
    </source>
</evidence>
<dbReference type="EMBL" id="NOII01000003">
    <property type="protein sequence ID" value="OYD57155.1"/>
    <property type="molecule type" value="Genomic_DNA"/>
</dbReference>
<keyword evidence="4 10" id="KW-0812">Transmembrane</keyword>
<dbReference type="GO" id="GO:0008654">
    <property type="term" value="P:phospholipid biosynthetic process"/>
    <property type="evidence" value="ECO:0007669"/>
    <property type="project" value="UniProtKB-UniRule"/>
</dbReference>
<feature type="transmembrane region" description="Helical" evidence="10">
    <location>
        <begin position="12"/>
        <end position="32"/>
    </location>
</feature>
<dbReference type="HAMAP" id="MF_01043">
    <property type="entry name" value="PlsY"/>
    <property type="match status" value="1"/>
</dbReference>
<evidence type="ECO:0000313" key="11">
    <source>
        <dbReference type="EMBL" id="OYD57155.1"/>
    </source>
</evidence>
<gene>
    <name evidence="10" type="primary">plsY</name>
    <name evidence="11" type="ORF">CGZ90_10700</name>
</gene>
<protein>
    <recommendedName>
        <fullName evidence="10">Glycerol-3-phosphate acyltransferase</fullName>
    </recommendedName>
    <alternativeName>
        <fullName evidence="10">Acyl-PO4 G3P acyltransferase</fullName>
    </alternativeName>
    <alternativeName>
        <fullName evidence="10">Acyl-phosphate--glycerol-3-phosphate acyltransferase</fullName>
    </alternativeName>
    <alternativeName>
        <fullName evidence="10">G3P acyltransferase</fullName>
        <shortName evidence="10">GPAT</shortName>
        <ecNumber evidence="10">2.3.1.275</ecNumber>
    </alternativeName>
    <alternativeName>
        <fullName evidence="10">Lysophosphatidic acid synthase</fullName>
        <shortName evidence="10">LPA synthase</shortName>
    </alternativeName>
</protein>
<feature type="transmembrane region" description="Helical" evidence="10">
    <location>
        <begin position="157"/>
        <end position="182"/>
    </location>
</feature>
<evidence type="ECO:0000256" key="10">
    <source>
        <dbReference type="HAMAP-Rule" id="MF_01043"/>
    </source>
</evidence>
<dbReference type="SMART" id="SM01207">
    <property type="entry name" value="G3P_acyltransf"/>
    <property type="match status" value="1"/>
</dbReference>
<dbReference type="GO" id="GO:0043772">
    <property type="term" value="F:acyl-phosphate glycerol-3-phosphate acyltransferase activity"/>
    <property type="evidence" value="ECO:0007669"/>
    <property type="project" value="UniProtKB-UniRule"/>
</dbReference>
<dbReference type="InterPro" id="IPR003811">
    <property type="entry name" value="G3P_acylTferase_PlsY"/>
</dbReference>
<dbReference type="PANTHER" id="PTHR30309:SF0">
    <property type="entry name" value="GLYCEROL-3-PHOSPHATE ACYLTRANSFERASE-RELATED"/>
    <property type="match status" value="1"/>
</dbReference>
<sequence>MGMAVEIAGPLYLAVCYLIGNVMTGYLVAKLLKGVDLRKEGSGNIGARNAGRVLGKAGFVLTLGGDAAKGALAVLVAEYLDLSSTFQLLGFLAVLVGHCWPAVLKFHGGKGVAAFIGGILIIDYKAALVMAAIFLLLFAIKRSLTAAGLVSFGLYPIIFYLMGGGLLEVLLLIPSSLLVVWVQKEELRERMVL</sequence>
<evidence type="ECO:0000256" key="9">
    <source>
        <dbReference type="ARBA" id="ARBA00023264"/>
    </source>
</evidence>
<keyword evidence="3 10" id="KW-0808">Transferase</keyword>
<feature type="transmembrane region" description="Helical" evidence="10">
    <location>
        <begin position="53"/>
        <end position="80"/>
    </location>
</feature>
<keyword evidence="9 10" id="KW-1208">Phospholipid metabolism</keyword>
<keyword evidence="7 10" id="KW-0472">Membrane</keyword>
<comment type="function">
    <text evidence="10">Catalyzes the transfer of an acyl group from acyl-phosphate (acyl-PO(4)) to glycerol-3-phosphate (G3P) to form lysophosphatidic acid (LPA). This enzyme utilizes acyl-phosphate as fatty acyl donor, but not acyl-CoA or acyl-ACP.</text>
</comment>
<evidence type="ECO:0000256" key="6">
    <source>
        <dbReference type="ARBA" id="ARBA00023098"/>
    </source>
</evidence>
<name>A0A235F8X8_9BACL</name>
<comment type="subcellular location">
    <subcellularLocation>
        <location evidence="10">Cell membrane</location>
        <topology evidence="10">Multi-pass membrane protein</topology>
    </subcellularLocation>
</comment>
<dbReference type="EC" id="2.3.1.275" evidence="10"/>
<evidence type="ECO:0000256" key="5">
    <source>
        <dbReference type="ARBA" id="ARBA00022989"/>
    </source>
</evidence>
<evidence type="ECO:0000256" key="1">
    <source>
        <dbReference type="ARBA" id="ARBA00022475"/>
    </source>
</evidence>
<comment type="caution">
    <text evidence="11">The sequence shown here is derived from an EMBL/GenBank/DDBJ whole genome shotgun (WGS) entry which is preliminary data.</text>
</comment>
<proteinExistence type="inferred from homology"/>
<keyword evidence="5 10" id="KW-1133">Transmembrane helix</keyword>